<gene>
    <name evidence="10" type="ORF">DXH95_08965</name>
</gene>
<evidence type="ECO:0000259" key="9">
    <source>
        <dbReference type="Pfam" id="PF23639"/>
    </source>
</evidence>
<dbReference type="SUPFAM" id="SSF57783">
    <property type="entry name" value="Zinc beta-ribbon"/>
    <property type="match status" value="1"/>
</dbReference>
<keyword evidence="1" id="KW-0240">DNA-directed RNA polymerase</keyword>
<dbReference type="GO" id="GO:0006269">
    <property type="term" value="P:DNA replication, synthesis of primer"/>
    <property type="evidence" value="ECO:0007669"/>
    <property type="project" value="UniProtKB-KW"/>
</dbReference>
<reference evidence="11" key="1">
    <citation type="submission" date="2018-08" db="EMBL/GenBank/DDBJ databases">
        <authorList>
            <person name="Kim S.-J."/>
            <person name="Jung G.-Y."/>
        </authorList>
    </citation>
    <scope>NUCLEOTIDE SEQUENCE [LARGE SCALE GENOMIC DNA]</scope>
    <source>
        <strain evidence="11">GY_G</strain>
    </source>
</reference>
<dbReference type="Pfam" id="PF13362">
    <property type="entry name" value="Toprim_3"/>
    <property type="match status" value="1"/>
</dbReference>
<sequence>MTKTAKHVPIALERRARQIVDALGGRWTGRQGMCCCPAHDDKTPSLSVGLTSNAILFHCFAGCTSDEVLEGLKRHGIQPRDLFDGKGGPITMAAKPFGPDANACRLWREAVPLAGTIAERYLVNRSIPLRSSELRYLDRTPLGRKPDVRFLPALIAAVRMDIGIVAIHRTFLDPVTASKADFFKPKRALGQFGAGAIRLADPIDGRLGLAEGTESAFSAQVLFGIPCWATLGNERFGIVSIPESVTELHLFVDNDKGGDLALKRGMEAYERAGRTIIPHKPDRPDDDWNDALREQLGTTAAA</sequence>
<dbReference type="GO" id="GO:0003899">
    <property type="term" value="F:DNA-directed RNA polymerase activity"/>
    <property type="evidence" value="ECO:0007669"/>
    <property type="project" value="InterPro"/>
</dbReference>
<feature type="domain" description="DUF7146" evidence="9">
    <location>
        <begin position="101"/>
        <end position="199"/>
    </location>
</feature>
<feature type="domain" description="Zinc finger CHC2-type" evidence="7">
    <location>
        <begin position="28"/>
        <end position="67"/>
    </location>
</feature>
<dbReference type="GO" id="GO:0003677">
    <property type="term" value="F:DNA binding"/>
    <property type="evidence" value="ECO:0007669"/>
    <property type="project" value="InterPro"/>
</dbReference>
<keyword evidence="5" id="KW-0235">DNA replication</keyword>
<evidence type="ECO:0000313" key="10">
    <source>
        <dbReference type="EMBL" id="RDV07456.1"/>
    </source>
</evidence>
<keyword evidence="2" id="KW-0639">Primosome</keyword>
<dbReference type="Pfam" id="PF01807">
    <property type="entry name" value="Zn_ribbon_DnaG"/>
    <property type="match status" value="1"/>
</dbReference>
<dbReference type="InterPro" id="IPR006171">
    <property type="entry name" value="TOPRIM_dom"/>
</dbReference>
<feature type="domain" description="Toprim" evidence="8">
    <location>
        <begin position="207"/>
        <end position="295"/>
    </location>
</feature>
<dbReference type="Gene3D" id="3.90.580.10">
    <property type="entry name" value="Zinc finger, CHC2-type domain"/>
    <property type="match status" value="1"/>
</dbReference>
<dbReference type="EMBL" id="QRGP01000001">
    <property type="protein sequence ID" value="RDV07456.1"/>
    <property type="molecule type" value="Genomic_DNA"/>
</dbReference>
<proteinExistence type="predicted"/>
<evidence type="ECO:0000256" key="6">
    <source>
        <dbReference type="ARBA" id="ARBA00023163"/>
    </source>
</evidence>
<dbReference type="RefSeq" id="WP_115549002.1">
    <property type="nucleotide sequence ID" value="NZ_QRGP01000001.1"/>
</dbReference>
<evidence type="ECO:0000256" key="4">
    <source>
        <dbReference type="ARBA" id="ARBA00022695"/>
    </source>
</evidence>
<dbReference type="InterPro" id="IPR036977">
    <property type="entry name" value="DNA_primase_Znf_CHC2"/>
</dbReference>
<dbReference type="OrthoDB" id="7465087at2"/>
<dbReference type="GO" id="GO:0008270">
    <property type="term" value="F:zinc ion binding"/>
    <property type="evidence" value="ECO:0007669"/>
    <property type="project" value="InterPro"/>
</dbReference>
<evidence type="ECO:0000256" key="2">
    <source>
        <dbReference type="ARBA" id="ARBA00022515"/>
    </source>
</evidence>
<evidence type="ECO:0000259" key="7">
    <source>
        <dbReference type="Pfam" id="PF01807"/>
    </source>
</evidence>
<organism evidence="10 11">
    <name type="scientific">Sphingorhabdus pulchriflava</name>
    <dbReference type="NCBI Taxonomy" id="2292257"/>
    <lineage>
        <taxon>Bacteria</taxon>
        <taxon>Pseudomonadati</taxon>
        <taxon>Pseudomonadota</taxon>
        <taxon>Alphaproteobacteria</taxon>
        <taxon>Sphingomonadales</taxon>
        <taxon>Sphingomonadaceae</taxon>
        <taxon>Sphingorhabdus</taxon>
    </lineage>
</organism>
<comment type="caution">
    <text evidence="10">The sequence shown here is derived from an EMBL/GenBank/DDBJ whole genome shotgun (WGS) entry which is preliminary data.</text>
</comment>
<evidence type="ECO:0000313" key="11">
    <source>
        <dbReference type="Proteomes" id="UP000263833"/>
    </source>
</evidence>
<evidence type="ECO:0000256" key="3">
    <source>
        <dbReference type="ARBA" id="ARBA00022679"/>
    </source>
</evidence>
<dbReference type="InterPro" id="IPR002694">
    <property type="entry name" value="Znf_CHC2"/>
</dbReference>
<dbReference type="GO" id="GO:0000428">
    <property type="term" value="C:DNA-directed RNA polymerase complex"/>
    <property type="evidence" value="ECO:0007669"/>
    <property type="project" value="UniProtKB-KW"/>
</dbReference>
<name>A0A371BIN6_9SPHN</name>
<evidence type="ECO:0000256" key="5">
    <source>
        <dbReference type="ARBA" id="ARBA00022705"/>
    </source>
</evidence>
<dbReference type="GO" id="GO:1990077">
    <property type="term" value="C:primosome complex"/>
    <property type="evidence" value="ECO:0007669"/>
    <property type="project" value="UniProtKB-KW"/>
</dbReference>
<dbReference type="Proteomes" id="UP000263833">
    <property type="component" value="Unassembled WGS sequence"/>
</dbReference>
<protein>
    <submittedName>
        <fullName evidence="10">Virulence protein</fullName>
    </submittedName>
</protein>
<keyword evidence="4" id="KW-0548">Nucleotidyltransferase</keyword>
<dbReference type="Pfam" id="PF23639">
    <property type="entry name" value="DUF7146"/>
    <property type="match status" value="1"/>
</dbReference>
<evidence type="ECO:0000256" key="1">
    <source>
        <dbReference type="ARBA" id="ARBA00022478"/>
    </source>
</evidence>
<dbReference type="InterPro" id="IPR055570">
    <property type="entry name" value="DUF7146"/>
</dbReference>
<keyword evidence="6" id="KW-0804">Transcription</keyword>
<evidence type="ECO:0000259" key="8">
    <source>
        <dbReference type="Pfam" id="PF13362"/>
    </source>
</evidence>
<dbReference type="AlphaFoldDB" id="A0A371BIN6"/>
<keyword evidence="3" id="KW-0808">Transferase</keyword>
<keyword evidence="11" id="KW-1185">Reference proteome</keyword>
<accession>A0A371BIN6</accession>